<name>A0A699X2L9_TANCI</name>
<reference evidence="2" key="1">
    <citation type="journal article" date="2019" name="Sci. Rep.">
        <title>Draft genome of Tanacetum cinerariifolium, the natural source of mosquito coil.</title>
        <authorList>
            <person name="Yamashiro T."/>
            <person name="Shiraishi A."/>
            <person name="Satake H."/>
            <person name="Nakayama K."/>
        </authorList>
    </citation>
    <scope>NUCLEOTIDE SEQUENCE</scope>
</reference>
<dbReference type="AlphaFoldDB" id="A0A699X2L9"/>
<sequence>DKDVPKIHAGVQGEGQAGPNPDDQDEGQVGPNPDEQDEG</sequence>
<evidence type="ECO:0000313" key="2">
    <source>
        <dbReference type="EMBL" id="GFD52750.1"/>
    </source>
</evidence>
<comment type="caution">
    <text evidence="2">The sequence shown here is derived from an EMBL/GenBank/DDBJ whole genome shotgun (WGS) entry which is preliminary data.</text>
</comment>
<feature type="region of interest" description="Disordered" evidence="1">
    <location>
        <begin position="1"/>
        <end position="39"/>
    </location>
</feature>
<dbReference type="EMBL" id="BKCJ011785932">
    <property type="protein sequence ID" value="GFD52750.1"/>
    <property type="molecule type" value="Genomic_DNA"/>
</dbReference>
<proteinExistence type="predicted"/>
<feature type="non-terminal residue" evidence="2">
    <location>
        <position position="1"/>
    </location>
</feature>
<organism evidence="2">
    <name type="scientific">Tanacetum cinerariifolium</name>
    <name type="common">Dalmatian daisy</name>
    <name type="synonym">Chrysanthemum cinerariifolium</name>
    <dbReference type="NCBI Taxonomy" id="118510"/>
    <lineage>
        <taxon>Eukaryota</taxon>
        <taxon>Viridiplantae</taxon>
        <taxon>Streptophyta</taxon>
        <taxon>Embryophyta</taxon>
        <taxon>Tracheophyta</taxon>
        <taxon>Spermatophyta</taxon>
        <taxon>Magnoliopsida</taxon>
        <taxon>eudicotyledons</taxon>
        <taxon>Gunneridae</taxon>
        <taxon>Pentapetalae</taxon>
        <taxon>asterids</taxon>
        <taxon>campanulids</taxon>
        <taxon>Asterales</taxon>
        <taxon>Asteraceae</taxon>
        <taxon>Asteroideae</taxon>
        <taxon>Anthemideae</taxon>
        <taxon>Anthemidinae</taxon>
        <taxon>Tanacetum</taxon>
    </lineage>
</organism>
<gene>
    <name evidence="2" type="ORF">Tci_924719</name>
</gene>
<protein>
    <submittedName>
        <fullName evidence="2">Uncharacterized protein</fullName>
    </submittedName>
</protein>
<evidence type="ECO:0000256" key="1">
    <source>
        <dbReference type="SAM" id="MobiDB-lite"/>
    </source>
</evidence>
<accession>A0A699X2L9</accession>